<feature type="region of interest" description="Disordered" evidence="1">
    <location>
        <begin position="1"/>
        <end position="42"/>
    </location>
</feature>
<evidence type="ECO:0000313" key="3">
    <source>
        <dbReference type="Proteomes" id="UP000004837"/>
    </source>
</evidence>
<gene>
    <name evidence="2" type="ORF">MFUM_940027</name>
</gene>
<dbReference type="AlphaFoldDB" id="I0K0Y3"/>
<dbReference type="InParanoid" id="I0K0Y3"/>
<accession>I0K0Y3</accession>
<dbReference type="EMBL" id="CAHT01000104">
    <property type="protein sequence ID" value="CCG93152.1"/>
    <property type="molecule type" value="Genomic_DNA"/>
</dbReference>
<sequence>MMGHLTDAKRRFTPEEHRSSVEHSQTHEEMEVVLRRGNSHSR</sequence>
<feature type="compositionally biased region" description="Basic and acidic residues" evidence="1">
    <location>
        <begin position="1"/>
        <end position="34"/>
    </location>
</feature>
<comment type="caution">
    <text evidence="2">The sequence shown here is derived from an EMBL/GenBank/DDBJ whole genome shotgun (WGS) entry which is preliminary data.</text>
</comment>
<proteinExistence type="predicted"/>
<evidence type="ECO:0000256" key="1">
    <source>
        <dbReference type="SAM" id="MobiDB-lite"/>
    </source>
</evidence>
<dbReference type="Proteomes" id="UP000004837">
    <property type="component" value="Unassembled WGS sequence"/>
</dbReference>
<protein>
    <submittedName>
        <fullName evidence="2">Uncharacterized protein</fullName>
    </submittedName>
</protein>
<organism evidence="2 3">
    <name type="scientific">Methylacidiphilum fumariolicum (strain SolV)</name>
    <dbReference type="NCBI Taxonomy" id="1156937"/>
    <lineage>
        <taxon>Bacteria</taxon>
        <taxon>Pseudomonadati</taxon>
        <taxon>Verrucomicrobiota</taxon>
        <taxon>Methylacidiphilae</taxon>
        <taxon>Methylacidiphilales</taxon>
        <taxon>Methylacidiphilaceae</taxon>
        <taxon>Methylacidiphilum (ex Ratnadevi et al. 2023)</taxon>
    </lineage>
</organism>
<reference evidence="2 3" key="1">
    <citation type="journal article" date="2012" name="J. Bacteriol.">
        <title>Draft Genome Sequence of the Volcano-Inhabiting Thermoacidophilic Methanotroph Methylacidiphilum fumariolicum Strain SolV.</title>
        <authorList>
            <person name="Khadem A.F."/>
            <person name="Wieczorek A.S."/>
            <person name="Pol A."/>
            <person name="Vuilleumier S."/>
            <person name="Harhangi H.R."/>
            <person name="Dunfield P.F."/>
            <person name="Kalyuzhnaya M.G."/>
            <person name="Murrell J.C."/>
            <person name="Francoijs K.-J."/>
            <person name="Stunnenberg H.G."/>
            <person name="Stein L.Y."/>
            <person name="DiSpirito A.A."/>
            <person name="Semrau J.D."/>
            <person name="Lajus A."/>
            <person name="Medigue C."/>
            <person name="Klotz M.G."/>
            <person name="Jetten M.S.M."/>
            <person name="Op den Camp H.J.M."/>
        </authorList>
    </citation>
    <scope>NUCLEOTIDE SEQUENCE [LARGE SCALE GENOMIC DNA]</scope>
    <source>
        <strain evidence="2 3">SolV</strain>
    </source>
</reference>
<evidence type="ECO:0000313" key="2">
    <source>
        <dbReference type="EMBL" id="CCG93152.1"/>
    </source>
</evidence>
<name>I0K0Y3_METFB</name>